<dbReference type="GO" id="GO:0051287">
    <property type="term" value="F:NAD binding"/>
    <property type="evidence" value="ECO:0007669"/>
    <property type="project" value="InterPro"/>
</dbReference>
<organism evidence="7 8">
    <name type="scientific">Candidatus Falkowbacteria bacterium RIFCSPHIGHO2_02_FULL_42_9</name>
    <dbReference type="NCBI Taxonomy" id="1797986"/>
    <lineage>
        <taxon>Bacteria</taxon>
        <taxon>Candidatus Falkowiibacteriota</taxon>
    </lineage>
</organism>
<accession>A0A1F5S8Z6</accession>
<dbReference type="InterPro" id="IPR036291">
    <property type="entry name" value="NAD(P)-bd_dom_sf"/>
</dbReference>
<evidence type="ECO:0000256" key="4">
    <source>
        <dbReference type="RuleBase" id="RU003719"/>
    </source>
</evidence>
<dbReference type="InterPro" id="IPR058205">
    <property type="entry name" value="D-LDH-like"/>
</dbReference>
<dbReference type="Gene3D" id="3.40.50.720">
    <property type="entry name" value="NAD(P)-binding Rossmann-like Domain"/>
    <property type="match status" value="2"/>
</dbReference>
<dbReference type="PANTHER" id="PTHR43026:SF1">
    <property type="entry name" value="2-HYDROXYACID DEHYDROGENASE HOMOLOG 1-RELATED"/>
    <property type="match status" value="1"/>
</dbReference>
<dbReference type="GO" id="GO:0047545">
    <property type="term" value="F:(S)-2-hydroxyglutarate dehydrogenase activity"/>
    <property type="evidence" value="ECO:0007669"/>
    <property type="project" value="UniProtKB-ARBA"/>
</dbReference>
<comment type="caution">
    <text evidence="7">The sequence shown here is derived from an EMBL/GenBank/DDBJ whole genome shotgun (WGS) entry which is preliminary data.</text>
</comment>
<sequence length="332" mass="36911">MKIIIFETKSWEKKFFNKALKGHDLKFIKEPISLENCQLAGGAEVISVFITSKVTAEILNKLPNLKLIATRSTGFDHIDLAVCQNKNITVCNVPFYGENTVAEHAFALILTLSRNIHKAYLRTTRGDYTIEGLKGFDLRGKTLGVIGAGHIGLHLIKMGRGFDMKVLAYDNNRDDWQADVLGFKYVGLEELLRNSDIISLHVPDNQATHHLINKSNIGQIKKGAILINTARGGVIETGALIEALDKKILAGVGLDVLEGENLVMEEKQLAFDKKTAEEMLALAKDHILFSRENVIFTPHIAFYSEEAIRRIMEVTADNINNFSVGQAKNIVK</sequence>
<dbReference type="Pfam" id="PF02826">
    <property type="entry name" value="2-Hacid_dh_C"/>
    <property type="match status" value="1"/>
</dbReference>
<name>A0A1F5S8Z6_9BACT</name>
<dbReference type="GO" id="GO:0008720">
    <property type="term" value="F:D-lactate dehydrogenase (NAD+) activity"/>
    <property type="evidence" value="ECO:0007669"/>
    <property type="project" value="TreeGrafter"/>
</dbReference>
<dbReference type="InterPro" id="IPR029753">
    <property type="entry name" value="D-isomer_DH_CS"/>
</dbReference>
<evidence type="ECO:0000313" key="8">
    <source>
        <dbReference type="Proteomes" id="UP000176877"/>
    </source>
</evidence>
<keyword evidence="3" id="KW-0520">NAD</keyword>
<dbReference type="EMBL" id="MFFT01000022">
    <property type="protein sequence ID" value="OGF23190.1"/>
    <property type="molecule type" value="Genomic_DNA"/>
</dbReference>
<reference evidence="7 8" key="1">
    <citation type="journal article" date="2016" name="Nat. Commun.">
        <title>Thousands of microbial genomes shed light on interconnected biogeochemical processes in an aquifer system.</title>
        <authorList>
            <person name="Anantharaman K."/>
            <person name="Brown C.T."/>
            <person name="Hug L.A."/>
            <person name="Sharon I."/>
            <person name="Castelle C.J."/>
            <person name="Probst A.J."/>
            <person name="Thomas B.C."/>
            <person name="Singh A."/>
            <person name="Wilkins M.J."/>
            <person name="Karaoz U."/>
            <person name="Brodie E.L."/>
            <person name="Williams K.H."/>
            <person name="Hubbard S.S."/>
            <person name="Banfield J.F."/>
        </authorList>
    </citation>
    <scope>NUCLEOTIDE SEQUENCE [LARGE SCALE GENOMIC DNA]</scope>
</reference>
<dbReference type="InterPro" id="IPR006139">
    <property type="entry name" value="D-isomer_2_OHA_DH_cat_dom"/>
</dbReference>
<evidence type="ECO:0000256" key="2">
    <source>
        <dbReference type="ARBA" id="ARBA00023002"/>
    </source>
</evidence>
<dbReference type="Proteomes" id="UP000176877">
    <property type="component" value="Unassembled WGS sequence"/>
</dbReference>
<evidence type="ECO:0000313" key="7">
    <source>
        <dbReference type="EMBL" id="OGF23190.1"/>
    </source>
</evidence>
<evidence type="ECO:0000256" key="3">
    <source>
        <dbReference type="ARBA" id="ARBA00023027"/>
    </source>
</evidence>
<dbReference type="GO" id="GO:0004617">
    <property type="term" value="F:phosphoglycerate dehydrogenase activity"/>
    <property type="evidence" value="ECO:0007669"/>
    <property type="project" value="UniProtKB-ARBA"/>
</dbReference>
<dbReference type="PANTHER" id="PTHR43026">
    <property type="entry name" value="2-HYDROXYACID DEHYDROGENASE HOMOLOG 1-RELATED"/>
    <property type="match status" value="1"/>
</dbReference>
<dbReference type="InterPro" id="IPR029752">
    <property type="entry name" value="D-isomer_DH_CS1"/>
</dbReference>
<dbReference type="PROSITE" id="PS00670">
    <property type="entry name" value="D_2_HYDROXYACID_DH_2"/>
    <property type="match status" value="1"/>
</dbReference>
<keyword evidence="2 4" id="KW-0560">Oxidoreductase</keyword>
<dbReference type="PROSITE" id="PS00065">
    <property type="entry name" value="D_2_HYDROXYACID_DH_1"/>
    <property type="match status" value="1"/>
</dbReference>
<dbReference type="Pfam" id="PF00389">
    <property type="entry name" value="2-Hacid_dh"/>
    <property type="match status" value="1"/>
</dbReference>
<feature type="domain" description="D-isomer specific 2-hydroxyacid dehydrogenase NAD-binding" evidence="6">
    <location>
        <begin position="106"/>
        <end position="301"/>
    </location>
</feature>
<proteinExistence type="inferred from homology"/>
<dbReference type="FunFam" id="3.40.50.720:FF:000041">
    <property type="entry name" value="D-3-phosphoglycerate dehydrogenase"/>
    <property type="match status" value="1"/>
</dbReference>
<evidence type="ECO:0000256" key="1">
    <source>
        <dbReference type="ARBA" id="ARBA00005854"/>
    </source>
</evidence>
<dbReference type="SUPFAM" id="SSF51735">
    <property type="entry name" value="NAD(P)-binding Rossmann-fold domains"/>
    <property type="match status" value="1"/>
</dbReference>
<protein>
    <submittedName>
        <fullName evidence="7">Hydroxyacid dehydrogenase</fullName>
    </submittedName>
</protein>
<evidence type="ECO:0000259" key="5">
    <source>
        <dbReference type="Pfam" id="PF00389"/>
    </source>
</evidence>
<dbReference type="InterPro" id="IPR006140">
    <property type="entry name" value="D-isomer_DH_NAD-bd"/>
</dbReference>
<dbReference type="CDD" id="cd12187">
    <property type="entry name" value="LDH_like_1"/>
    <property type="match status" value="1"/>
</dbReference>
<feature type="domain" description="D-isomer specific 2-hydroxyacid dehydrogenase catalytic" evidence="5">
    <location>
        <begin position="4"/>
        <end position="330"/>
    </location>
</feature>
<dbReference type="AlphaFoldDB" id="A0A1F5S8Z6"/>
<comment type="similarity">
    <text evidence="1 4">Belongs to the D-isomer specific 2-hydroxyacid dehydrogenase family.</text>
</comment>
<gene>
    <name evidence="7" type="ORF">A3D45_01235</name>
</gene>
<evidence type="ECO:0000259" key="6">
    <source>
        <dbReference type="Pfam" id="PF02826"/>
    </source>
</evidence>
<dbReference type="SUPFAM" id="SSF52283">
    <property type="entry name" value="Formate/glycerate dehydrogenase catalytic domain-like"/>
    <property type="match status" value="1"/>
</dbReference>
<dbReference type="GO" id="GO:0006564">
    <property type="term" value="P:L-serine biosynthetic process"/>
    <property type="evidence" value="ECO:0007669"/>
    <property type="project" value="UniProtKB-ARBA"/>
</dbReference>